<dbReference type="InterPro" id="IPR007555">
    <property type="entry name" value="DUF499"/>
</dbReference>
<evidence type="ECO:0000256" key="1">
    <source>
        <dbReference type="SAM" id="MobiDB-lite"/>
    </source>
</evidence>
<keyword evidence="3" id="KW-1185">Reference proteome</keyword>
<proteinExistence type="predicted"/>
<feature type="region of interest" description="Disordered" evidence="1">
    <location>
        <begin position="730"/>
        <end position="761"/>
    </location>
</feature>
<dbReference type="Pfam" id="PF04465">
    <property type="entry name" value="DUF499"/>
    <property type="match status" value="1"/>
</dbReference>
<dbReference type="GO" id="GO:0005524">
    <property type="term" value="F:ATP binding"/>
    <property type="evidence" value="ECO:0007669"/>
    <property type="project" value="UniProtKB-KW"/>
</dbReference>
<evidence type="ECO:0000313" key="2">
    <source>
        <dbReference type="EMBL" id="MBP0112785.1"/>
    </source>
</evidence>
<organism evidence="2 3">
    <name type="scientific">Bradyrhizobium vignae</name>
    <dbReference type="NCBI Taxonomy" id="1549949"/>
    <lineage>
        <taxon>Bacteria</taxon>
        <taxon>Pseudomonadati</taxon>
        <taxon>Pseudomonadota</taxon>
        <taxon>Alphaproteobacteria</taxon>
        <taxon>Hyphomicrobiales</taxon>
        <taxon>Nitrobacteraceae</taxon>
        <taxon>Bradyrhizobium</taxon>
    </lineage>
</organism>
<sequence>MARPSSGRKERGQTLMTVPTVFDLCTPRQDVRDGSISDSDFAANLSRVLRGDASADYADPKQFFANTYPTEGLKELLSNVCRRLSGQGQAISAVFRLDTSFGGGKTHGLIALVHAAHGLQGVSNVAEFVDPKIVPASKVRVAAFDGENADSANGRPMGDGIRAFTPWGEIAYQLAGKTGYEVVRRSDEDKVSPGSDTLRELFGSDPVLIVLDEMGEYLRKVQHMGGRDQLTAFLKALFTAAETSPHAAVVYTLAIRQDGKGVDAFGDENEFLARTMLELESVSGRKATHLNPTKDDETAKVIRRRIFSRIDDVAAAKVIDSYGALWQQNKSVLSEAGKRSTTIEEFRDCYPFHPDVLDTLTSKTATLGNFQRVRGMLRILAKTVRHVWDSKPKDASAIHIHHIDPGYEDVRTEFTTRLQQANFISAIKGDIATIDQKPALAQEIDANYKGMLPYASYVARAVFVHTFAFNNELKGISPDHLRYTILNPETDLSFIDDARQRFRQDSAYLDDRPNAPLRFNAEANLTQVIGREEKNVDAEAARSELRDRIKQIFGGNIFEFVPFAAAPYDVPDDVGDGKPRLVLLSHDAVEVGADLKSVPDLVAKIYERKGSDAQGIRSLRNNLIFVLADEHQLSNMKAKMTRRLALHELSRPERLLELAPHQQEAVKIENGRAEHAIAIAIQNCYRHVLYPSKMGLGDGTATLGHAVIDLQNASEKPGSGQTQIFRQLQEQGKLRDATDNPDSPSFIRDRTPLKKGQMSARDLRDEFRKDPSLSILLSDDVFRKLIRKGIEEGVYIYQREGLLAGQGDPMPNIQIDEQAMIFTIDFAKSKGLWPRQVAVSLPKVPTGVGAGPSPVGGGEGSAPEIATGFEDVAPPPAIPSVDNAHSFKAEGVLKEALKQVFEKARTKKVLQIDKVTIRLFDAGDAFKLVPVVATIQGSKRTIEMEGAYETKDKSTMEFRFVGSPTDASTIKSYLEPQFRAADDNNLSTVLTFEFEGGLALSGDASEKFSERLTRFASAAAHVEATAEVL</sequence>
<accession>A0ABS3ZYG3</accession>
<dbReference type="EMBL" id="JAGIKT010000038">
    <property type="protein sequence ID" value="MBP0112785.1"/>
    <property type="molecule type" value="Genomic_DNA"/>
</dbReference>
<protein>
    <submittedName>
        <fullName evidence="2">ATP-binding protein</fullName>
    </submittedName>
</protein>
<gene>
    <name evidence="2" type="ORF">JWS04_17170</name>
</gene>
<reference evidence="2 3" key="1">
    <citation type="submission" date="2021-03" db="EMBL/GenBank/DDBJ databases">
        <title>Genome Sequence of Bradyrhizobium vignae strain ISRA400.</title>
        <authorList>
            <person name="Tisa L.S."/>
            <person name="Svistoonoff S."/>
            <person name="Hocher V."/>
            <person name="Fall S."/>
            <person name="Zaiya A."/>
            <person name="Naing D."/>
            <person name="Niang N."/>
            <person name="Diouf A."/>
            <person name="Dasylva M.C."/>
            <person name="Toure O."/>
            <person name="Gueye M."/>
            <person name="Gully D."/>
            <person name="Tisseyre P."/>
            <person name="Simpson S."/>
            <person name="Morris K."/>
            <person name="Thomas W.K."/>
        </authorList>
    </citation>
    <scope>NUCLEOTIDE SEQUENCE [LARGE SCALE GENOMIC DNA]</scope>
    <source>
        <strain evidence="2 3">ISRA400</strain>
    </source>
</reference>
<dbReference type="Proteomes" id="UP000669317">
    <property type="component" value="Unassembled WGS sequence"/>
</dbReference>
<keyword evidence="2" id="KW-0547">Nucleotide-binding</keyword>
<comment type="caution">
    <text evidence="2">The sequence shown here is derived from an EMBL/GenBank/DDBJ whole genome shotgun (WGS) entry which is preliminary data.</text>
</comment>
<evidence type="ECO:0000313" key="3">
    <source>
        <dbReference type="Proteomes" id="UP000669317"/>
    </source>
</evidence>
<name>A0ABS3ZYG3_9BRAD</name>
<keyword evidence="2" id="KW-0067">ATP-binding</keyword>